<keyword evidence="3" id="KW-1185">Reference proteome</keyword>
<evidence type="ECO:0000313" key="2">
    <source>
        <dbReference type="EnsemblMetazoa" id="XP_031777009"/>
    </source>
</evidence>
<name>A0A7M7PY85_NASVI</name>
<sequence>MLESSGEGDADFTPSSPIGPPQACSTPRADNENDESCSEEDFFSSPDVEAFNRAFIGRSYPRSDLVRVIHRNYAVPNEAVQCAIDARSVSESSDEDDEPANSTATAAAVSTNNAQRAAIQNFYSRPVPEAERSYHQIVDRARMTYHRYDERDAFDNRINELIRRVENGTDSIERFNASNLDFYIDRIYKVRRAQKLRWLYTQAEDENSPLYTAQEIVDLLGRVHESFNGPPEE</sequence>
<reference evidence="2" key="1">
    <citation type="submission" date="2021-01" db="UniProtKB">
        <authorList>
            <consortium name="EnsemblMetazoa"/>
        </authorList>
    </citation>
    <scope>IDENTIFICATION</scope>
</reference>
<protein>
    <submittedName>
        <fullName evidence="2">Uncharacterized protein</fullName>
    </submittedName>
</protein>
<dbReference type="KEGG" id="nvi:116415812"/>
<dbReference type="InParanoid" id="A0A7M7PY85"/>
<feature type="compositionally biased region" description="Acidic residues" evidence="1">
    <location>
        <begin position="1"/>
        <end position="10"/>
    </location>
</feature>
<feature type="compositionally biased region" description="Low complexity" evidence="1">
    <location>
        <begin position="100"/>
        <end position="111"/>
    </location>
</feature>
<feature type="region of interest" description="Disordered" evidence="1">
    <location>
        <begin position="87"/>
        <end position="111"/>
    </location>
</feature>
<organism evidence="2 3">
    <name type="scientific">Nasonia vitripennis</name>
    <name type="common">Parasitic wasp</name>
    <dbReference type="NCBI Taxonomy" id="7425"/>
    <lineage>
        <taxon>Eukaryota</taxon>
        <taxon>Metazoa</taxon>
        <taxon>Ecdysozoa</taxon>
        <taxon>Arthropoda</taxon>
        <taxon>Hexapoda</taxon>
        <taxon>Insecta</taxon>
        <taxon>Pterygota</taxon>
        <taxon>Neoptera</taxon>
        <taxon>Endopterygota</taxon>
        <taxon>Hymenoptera</taxon>
        <taxon>Apocrita</taxon>
        <taxon>Proctotrupomorpha</taxon>
        <taxon>Chalcidoidea</taxon>
        <taxon>Pteromalidae</taxon>
        <taxon>Pteromalinae</taxon>
        <taxon>Nasonia</taxon>
    </lineage>
</organism>
<dbReference type="AlphaFoldDB" id="A0A7M7PY85"/>
<accession>A0A7M7PY85</accession>
<evidence type="ECO:0000313" key="3">
    <source>
        <dbReference type="Proteomes" id="UP000002358"/>
    </source>
</evidence>
<dbReference type="Proteomes" id="UP000002358">
    <property type="component" value="Unassembled WGS sequence"/>
</dbReference>
<dbReference type="GeneID" id="116415812"/>
<dbReference type="RefSeq" id="XP_031777009.1">
    <property type="nucleotide sequence ID" value="XM_031921149.1"/>
</dbReference>
<evidence type="ECO:0000256" key="1">
    <source>
        <dbReference type="SAM" id="MobiDB-lite"/>
    </source>
</evidence>
<feature type="region of interest" description="Disordered" evidence="1">
    <location>
        <begin position="1"/>
        <end position="43"/>
    </location>
</feature>
<proteinExistence type="predicted"/>
<dbReference type="EnsemblMetazoa" id="XM_031921149">
    <property type="protein sequence ID" value="XP_031777009"/>
    <property type="gene ID" value="LOC116415812"/>
</dbReference>
<feature type="compositionally biased region" description="Acidic residues" evidence="1">
    <location>
        <begin position="32"/>
        <end position="42"/>
    </location>
</feature>